<dbReference type="InterPro" id="IPR005467">
    <property type="entry name" value="His_kinase_dom"/>
</dbReference>
<evidence type="ECO:0000256" key="1">
    <source>
        <dbReference type="ARBA" id="ARBA00000085"/>
    </source>
</evidence>
<dbReference type="EMBL" id="JRLY01000001">
    <property type="protein sequence ID" value="KGO95129.1"/>
    <property type="molecule type" value="Genomic_DNA"/>
</dbReference>
<dbReference type="PROSITE" id="PS51257">
    <property type="entry name" value="PROKAR_LIPOPROTEIN"/>
    <property type="match status" value="1"/>
</dbReference>
<dbReference type="PROSITE" id="PS00041">
    <property type="entry name" value="HTH_ARAC_FAMILY_1"/>
    <property type="match status" value="1"/>
</dbReference>
<feature type="chain" id="PRO_5001991882" description="histidine kinase" evidence="14">
    <location>
        <begin position="24"/>
        <end position="1328"/>
    </location>
</feature>
<dbReference type="SUPFAM" id="SSF47384">
    <property type="entry name" value="Homodimeric domain of signal transducing histidine kinase"/>
    <property type="match status" value="1"/>
</dbReference>
<dbReference type="RefSeq" id="WP_026992507.1">
    <property type="nucleotide sequence ID" value="NZ_JRLY01000001.1"/>
</dbReference>
<keyword evidence="13" id="KW-0812">Transmembrane</keyword>
<dbReference type="SUPFAM" id="SSF52172">
    <property type="entry name" value="CheY-like"/>
    <property type="match status" value="1"/>
</dbReference>
<dbReference type="GO" id="GO:0005524">
    <property type="term" value="F:ATP binding"/>
    <property type="evidence" value="ECO:0007669"/>
    <property type="project" value="UniProtKB-KW"/>
</dbReference>
<dbReference type="eggNOG" id="COG2205">
    <property type="taxonomic scope" value="Bacteria"/>
</dbReference>
<dbReference type="Pfam" id="PF02518">
    <property type="entry name" value="HATPase_c"/>
    <property type="match status" value="1"/>
</dbReference>
<dbReference type="Pfam" id="PF12833">
    <property type="entry name" value="HTH_18"/>
    <property type="match status" value="1"/>
</dbReference>
<evidence type="ECO:0000259" key="16">
    <source>
        <dbReference type="PROSITE" id="PS50109"/>
    </source>
</evidence>
<keyword evidence="8" id="KW-0902">Two-component regulatory system</keyword>
<dbReference type="InterPro" id="IPR018060">
    <property type="entry name" value="HTH_AraC"/>
</dbReference>
<comment type="caution">
    <text evidence="18">The sequence shown here is derived from an EMBL/GenBank/DDBJ whole genome shotgun (WGS) entry which is preliminary data.</text>
</comment>
<evidence type="ECO:0000256" key="6">
    <source>
        <dbReference type="ARBA" id="ARBA00022777"/>
    </source>
</evidence>
<dbReference type="InterPro" id="IPR036890">
    <property type="entry name" value="HATPase_C_sf"/>
</dbReference>
<dbReference type="OrthoDB" id="1522078at2"/>
<dbReference type="InterPro" id="IPR013783">
    <property type="entry name" value="Ig-like_fold"/>
</dbReference>
<dbReference type="Pfam" id="PF00072">
    <property type="entry name" value="Response_reg"/>
    <property type="match status" value="1"/>
</dbReference>
<dbReference type="InterPro" id="IPR011110">
    <property type="entry name" value="Reg_prop"/>
</dbReference>
<feature type="domain" description="Response regulatory" evidence="17">
    <location>
        <begin position="1080"/>
        <end position="1195"/>
    </location>
</feature>
<dbReference type="GO" id="GO:0003700">
    <property type="term" value="F:DNA-binding transcription factor activity"/>
    <property type="evidence" value="ECO:0007669"/>
    <property type="project" value="InterPro"/>
</dbReference>
<keyword evidence="19" id="KW-1185">Reference proteome</keyword>
<keyword evidence="13" id="KW-1133">Transmembrane helix</keyword>
<keyword evidence="4" id="KW-0808">Transferase</keyword>
<dbReference type="PRINTS" id="PR00344">
    <property type="entry name" value="BCTRLSENSOR"/>
</dbReference>
<evidence type="ECO:0000256" key="4">
    <source>
        <dbReference type="ARBA" id="ARBA00022679"/>
    </source>
</evidence>
<feature type="domain" description="HTH araC/xylS-type" evidence="15">
    <location>
        <begin position="1227"/>
        <end position="1326"/>
    </location>
</feature>
<dbReference type="InterPro" id="IPR003661">
    <property type="entry name" value="HisK_dim/P_dom"/>
</dbReference>
<dbReference type="Gene3D" id="2.60.40.10">
    <property type="entry name" value="Immunoglobulins"/>
    <property type="match status" value="1"/>
</dbReference>
<dbReference type="InterPro" id="IPR015943">
    <property type="entry name" value="WD40/YVTN_repeat-like_dom_sf"/>
</dbReference>
<keyword evidence="5" id="KW-0547">Nucleotide-binding</keyword>
<dbReference type="PROSITE" id="PS50109">
    <property type="entry name" value="HIS_KIN"/>
    <property type="match status" value="1"/>
</dbReference>
<evidence type="ECO:0000313" key="19">
    <source>
        <dbReference type="Proteomes" id="UP000030111"/>
    </source>
</evidence>
<dbReference type="Pfam" id="PF07494">
    <property type="entry name" value="Reg_prop"/>
    <property type="match status" value="4"/>
</dbReference>
<keyword evidence="6 18" id="KW-0418">Kinase</keyword>
<dbReference type="InterPro" id="IPR011123">
    <property type="entry name" value="Y_Y_Y"/>
</dbReference>
<dbReference type="SUPFAM" id="SSF46689">
    <property type="entry name" value="Homeodomain-like"/>
    <property type="match status" value="1"/>
</dbReference>
<dbReference type="eggNOG" id="COG0745">
    <property type="taxonomic scope" value="Bacteria"/>
</dbReference>
<dbReference type="PROSITE" id="PS01124">
    <property type="entry name" value="HTH_ARAC_FAMILY_2"/>
    <property type="match status" value="1"/>
</dbReference>
<evidence type="ECO:0000256" key="13">
    <source>
        <dbReference type="SAM" id="Phobius"/>
    </source>
</evidence>
<organism evidence="18 19">
    <name type="scientific">Flavobacterium subsaxonicum WB 4.1-42 = DSM 21790</name>
    <dbReference type="NCBI Taxonomy" id="1121898"/>
    <lineage>
        <taxon>Bacteria</taxon>
        <taxon>Pseudomonadati</taxon>
        <taxon>Bacteroidota</taxon>
        <taxon>Flavobacteriia</taxon>
        <taxon>Flavobacteriales</taxon>
        <taxon>Flavobacteriaceae</taxon>
        <taxon>Flavobacterium</taxon>
    </lineage>
</organism>
<keyword evidence="13" id="KW-0472">Membrane</keyword>
<dbReference type="Gene3D" id="1.10.287.130">
    <property type="match status" value="1"/>
</dbReference>
<dbReference type="CDD" id="cd17574">
    <property type="entry name" value="REC_OmpR"/>
    <property type="match status" value="1"/>
</dbReference>
<evidence type="ECO:0000256" key="3">
    <source>
        <dbReference type="ARBA" id="ARBA00022553"/>
    </source>
</evidence>
<evidence type="ECO:0000256" key="11">
    <source>
        <dbReference type="ARBA" id="ARBA00023163"/>
    </source>
</evidence>
<dbReference type="Gene3D" id="3.30.565.10">
    <property type="entry name" value="Histidine kinase-like ATPase, C-terminal domain"/>
    <property type="match status" value="1"/>
</dbReference>
<dbReference type="PANTHER" id="PTHR43547:SF2">
    <property type="entry name" value="HYBRID SIGNAL TRANSDUCTION HISTIDINE KINASE C"/>
    <property type="match status" value="1"/>
</dbReference>
<dbReference type="InterPro" id="IPR036097">
    <property type="entry name" value="HisK_dim/P_sf"/>
</dbReference>
<dbReference type="Gene3D" id="3.40.50.2300">
    <property type="match status" value="1"/>
</dbReference>
<keyword evidence="14" id="KW-0732">Signal</keyword>
<dbReference type="InterPro" id="IPR001789">
    <property type="entry name" value="Sig_transdc_resp-reg_receiver"/>
</dbReference>
<dbReference type="PANTHER" id="PTHR43547">
    <property type="entry name" value="TWO-COMPONENT HISTIDINE KINASE"/>
    <property type="match status" value="1"/>
</dbReference>
<feature type="transmembrane region" description="Helical" evidence="13">
    <location>
        <begin position="782"/>
        <end position="804"/>
    </location>
</feature>
<dbReference type="Gene3D" id="1.10.10.60">
    <property type="entry name" value="Homeodomain-like"/>
    <property type="match status" value="1"/>
</dbReference>
<feature type="modified residue" description="4-aspartylphosphate" evidence="12">
    <location>
        <position position="1128"/>
    </location>
</feature>
<evidence type="ECO:0000256" key="8">
    <source>
        <dbReference type="ARBA" id="ARBA00023012"/>
    </source>
</evidence>
<sequence length="1328" mass="148990">MKPFTRYFLTLLIALMACLQAVGQTYTFHHLRTDDGLSNSTVKSILKDSYGFLWIGTESGLNRYDGYEFKVYATKPGKPSSLGNDDILGLQEDGLGNIWINSSSGYSVYNRGKDSFISDIPAFLKKLGIQVGTNYNVYVDRNKDLWVLGQDKISLYDTRKKSLKVFNPKQKTDDVAGTSFSDDGNNLYCTLKSGAIWKLNKQSGKESLISLPDFIKKELANHDNKIYVDAQNGLWLYSGTTTTTYYQKNAQAQWQAISLNSSINNQTDIILDITDDGNGHIWIGTDHKGLFIYTIATNSITGITYNQNTSSTIASNNIGCLYRDTTGTIWVGHSKKGISYYHDSFSNLINIEQQNCKDVSVILEDKKGNLWLGTDGNGLYLKEQSAGSAIRKLPLPSNVIVSLLEDSKGRIWIGTYLNGLFCYENGVFTHYTKQNSTLAANDIWNLKEDRYGNLWIGTLGSGIQCLRYNKKGFDPLISTAKGLDYILDMFYDNGDKLYVATGNGLFIIDIITGKQTKATGNIAGTQKFRQLFVSCVYKDTRGNIWLGHTKGLTLWDTQKDALYYFDKKDGLCDNIIKGIIEDSHQHIWVTTSNGVSVLSANQDAKGAIKISSRNFSTKDGLNDNYFNTHAVYKLRNGDILLGGTEGYTVVNPNKMAEKSKPLAKVIFTGLNLGNTVVQVDSVYNGHQLLSHPMEQTSTITFSHNDKLIALQFTTGDLINADKVKYLYKLEGFNNQWLPTEKNKIEFSSLAPGSYKLLIKAANSDGVWNNRATTLNIVVTPPLYLSGWALLIYIVAFIGMMIYIAQRTTKKHNAELENQRIQLEHLQQINLNEMKLRFFTNISHDLRTPLTLITIPLQTILSKDLDSGLRSKLSIVYKNVEQLMELINSLLDFRKLDVGTENLNTEMGDFVHYIKDNCTLFQSYAADRNITFLFTSQMETLFMQFDPAKVQKILFNILSNAFKYTPDGGSINLHIYAEGNNVCVSVADTGHGISDTEKQHVFERFYQATQGKENTGSGIGLHIVSEYLAMHKGTVTVTDNNPKGSIFTFKLPVELIKDEEENIFEEDVVEIDAEVIKTNPVLLFVDDNKDFCDFMADGLSEDYTVVVAHNGKEAIEKLHSNDVNIVISDVMMPVMSGTELCSYIKNNIQWSHIPVILLTARTAEEYKIEGLELGADDYLTKPFNFNVLKLRVSKFLEWTQKGHQAFSQKMDVSPSEITITSLDEQLIEKAIKSVEQNIGNADFTVEELGAAVGLSRTHLYKKLMHITGKGPSEFIRTVRLKRAKQLLEKSQLQIAEVAYAVGFNSPKRFSVNFKNEFGISPSDYLRSLK</sequence>
<evidence type="ECO:0000313" key="18">
    <source>
        <dbReference type="EMBL" id="KGO95129.1"/>
    </source>
</evidence>
<evidence type="ECO:0000256" key="14">
    <source>
        <dbReference type="SAM" id="SignalP"/>
    </source>
</evidence>
<evidence type="ECO:0000256" key="9">
    <source>
        <dbReference type="ARBA" id="ARBA00023015"/>
    </source>
</evidence>
<dbReference type="FunFam" id="3.30.565.10:FF:000037">
    <property type="entry name" value="Hybrid sensor histidine kinase/response regulator"/>
    <property type="match status" value="1"/>
</dbReference>
<keyword evidence="10" id="KW-0238">DNA-binding</keyword>
<dbReference type="SMART" id="SM00448">
    <property type="entry name" value="REC"/>
    <property type="match status" value="1"/>
</dbReference>
<dbReference type="SUPFAM" id="SSF55874">
    <property type="entry name" value="ATPase domain of HSP90 chaperone/DNA topoisomerase II/histidine kinase"/>
    <property type="match status" value="1"/>
</dbReference>
<dbReference type="GO" id="GO:0043565">
    <property type="term" value="F:sequence-specific DNA binding"/>
    <property type="evidence" value="ECO:0007669"/>
    <property type="project" value="InterPro"/>
</dbReference>
<dbReference type="Gene3D" id="2.130.10.10">
    <property type="entry name" value="YVTN repeat-like/Quinoprotein amine dehydrogenase"/>
    <property type="match status" value="2"/>
</dbReference>
<dbReference type="SMART" id="SM00342">
    <property type="entry name" value="HTH_ARAC"/>
    <property type="match status" value="1"/>
</dbReference>
<evidence type="ECO:0000256" key="5">
    <source>
        <dbReference type="ARBA" id="ARBA00022741"/>
    </source>
</evidence>
<accession>A0A0A2MS19</accession>
<proteinExistence type="predicted"/>
<keyword evidence="3 12" id="KW-0597">Phosphoprotein</keyword>
<dbReference type="Pfam" id="PF07495">
    <property type="entry name" value="Y_Y_Y"/>
    <property type="match status" value="1"/>
</dbReference>
<dbReference type="SMART" id="SM00388">
    <property type="entry name" value="HisKA"/>
    <property type="match status" value="1"/>
</dbReference>
<dbReference type="EC" id="2.7.13.3" evidence="2"/>
<dbReference type="Pfam" id="PF00512">
    <property type="entry name" value="HisKA"/>
    <property type="match status" value="1"/>
</dbReference>
<dbReference type="STRING" id="1121898.GCA_000422725_01122"/>
<keyword evidence="11" id="KW-0804">Transcription</keyword>
<dbReference type="InterPro" id="IPR003594">
    <property type="entry name" value="HATPase_dom"/>
</dbReference>
<dbReference type="InterPro" id="IPR011006">
    <property type="entry name" value="CheY-like_superfamily"/>
</dbReference>
<keyword evidence="7" id="KW-0067">ATP-binding</keyword>
<evidence type="ECO:0000256" key="12">
    <source>
        <dbReference type="PROSITE-ProRule" id="PRU00169"/>
    </source>
</evidence>
<keyword evidence="9" id="KW-0805">Transcription regulation</keyword>
<dbReference type="SUPFAM" id="SSF63829">
    <property type="entry name" value="Calcium-dependent phosphotriesterase"/>
    <property type="match status" value="3"/>
</dbReference>
<dbReference type="InterPro" id="IPR009057">
    <property type="entry name" value="Homeodomain-like_sf"/>
</dbReference>
<dbReference type="InterPro" id="IPR004358">
    <property type="entry name" value="Sig_transdc_His_kin-like_C"/>
</dbReference>
<dbReference type="GO" id="GO:0000155">
    <property type="term" value="F:phosphorelay sensor kinase activity"/>
    <property type="evidence" value="ECO:0007669"/>
    <property type="project" value="InterPro"/>
</dbReference>
<evidence type="ECO:0000259" key="15">
    <source>
        <dbReference type="PROSITE" id="PS01124"/>
    </source>
</evidence>
<dbReference type="PROSITE" id="PS50110">
    <property type="entry name" value="RESPONSE_REGULATORY"/>
    <property type="match status" value="1"/>
</dbReference>
<dbReference type="Proteomes" id="UP000030111">
    <property type="component" value="Unassembled WGS sequence"/>
</dbReference>
<feature type="domain" description="Histidine kinase" evidence="16">
    <location>
        <begin position="840"/>
        <end position="1054"/>
    </location>
</feature>
<evidence type="ECO:0000256" key="2">
    <source>
        <dbReference type="ARBA" id="ARBA00012438"/>
    </source>
</evidence>
<feature type="signal peptide" evidence="14">
    <location>
        <begin position="1"/>
        <end position="23"/>
    </location>
</feature>
<evidence type="ECO:0000259" key="17">
    <source>
        <dbReference type="PROSITE" id="PS50110"/>
    </source>
</evidence>
<dbReference type="FunFam" id="1.10.287.130:FF:000045">
    <property type="entry name" value="Two-component system sensor histidine kinase/response regulator"/>
    <property type="match status" value="1"/>
</dbReference>
<dbReference type="InterPro" id="IPR018062">
    <property type="entry name" value="HTH_AraC-typ_CS"/>
</dbReference>
<evidence type="ECO:0000256" key="7">
    <source>
        <dbReference type="ARBA" id="ARBA00022840"/>
    </source>
</evidence>
<dbReference type="eggNOG" id="COG3292">
    <property type="taxonomic scope" value="Bacteria"/>
</dbReference>
<reference evidence="18 19" key="1">
    <citation type="submission" date="2013-09" db="EMBL/GenBank/DDBJ databases">
        <authorList>
            <person name="Zeng Z."/>
            <person name="Chen C."/>
        </authorList>
    </citation>
    <scope>NUCLEOTIDE SEQUENCE [LARGE SCALE GENOMIC DNA]</scope>
    <source>
        <strain evidence="18 19">WB 4.1-42</strain>
    </source>
</reference>
<protein>
    <recommendedName>
        <fullName evidence="2">histidine kinase</fullName>
        <ecNumber evidence="2">2.7.13.3</ecNumber>
    </recommendedName>
</protein>
<dbReference type="CDD" id="cd00082">
    <property type="entry name" value="HisKA"/>
    <property type="match status" value="1"/>
</dbReference>
<gene>
    <name evidence="18" type="ORF">Q766_03260</name>
</gene>
<comment type="catalytic activity">
    <reaction evidence="1">
        <text>ATP + protein L-histidine = ADP + protein N-phospho-L-histidine.</text>
        <dbReference type="EC" id="2.7.13.3"/>
    </reaction>
</comment>
<name>A0A0A2MS19_9FLAO</name>
<dbReference type="SMART" id="SM00387">
    <property type="entry name" value="HATPase_c"/>
    <property type="match status" value="1"/>
</dbReference>
<evidence type="ECO:0000256" key="10">
    <source>
        <dbReference type="ARBA" id="ARBA00023125"/>
    </source>
</evidence>